<dbReference type="PROSITE" id="PS51509">
    <property type="entry name" value="PHOSPHAGEN_KINASE_N"/>
    <property type="match status" value="1"/>
</dbReference>
<name>A0AAV4HKR8_9GAST</name>
<comment type="similarity">
    <text evidence="1">Belongs to the ATP:guanido phosphotransferase family.</text>
</comment>
<feature type="compositionally biased region" description="Basic and acidic residues" evidence="2">
    <location>
        <begin position="57"/>
        <end position="103"/>
    </location>
</feature>
<feature type="region of interest" description="Disordered" evidence="2">
    <location>
        <begin position="1"/>
        <end position="103"/>
    </location>
</feature>
<sequence>MSTTENEVPAPASEEKVEKPQEENSTASPPTENNISAAEEDKSATAAAAPEAESTPAEDKKGDKEEVKSDKENDKAENADKEVKEDGKTEKAKEEPPAPEPHVVEAEDLFKKLSAAENCQSLLHKHLTQAVLDKIKGKKTSQGGTLADCIKSEKAKGCKLADISLKVYAIDLSIDL</sequence>
<feature type="compositionally biased region" description="Polar residues" evidence="2">
    <location>
        <begin position="23"/>
        <end position="36"/>
    </location>
</feature>
<dbReference type="Proteomes" id="UP000762676">
    <property type="component" value="Unassembled WGS sequence"/>
</dbReference>
<dbReference type="AlphaFoldDB" id="A0AAV4HKR8"/>
<comment type="caution">
    <text evidence="4">The sequence shown here is derived from an EMBL/GenBank/DDBJ whole genome shotgun (WGS) entry which is preliminary data.</text>
</comment>
<feature type="compositionally biased region" description="Basic and acidic residues" evidence="2">
    <location>
        <begin position="13"/>
        <end position="22"/>
    </location>
</feature>
<organism evidence="4 5">
    <name type="scientific">Elysia marginata</name>
    <dbReference type="NCBI Taxonomy" id="1093978"/>
    <lineage>
        <taxon>Eukaryota</taxon>
        <taxon>Metazoa</taxon>
        <taxon>Spiralia</taxon>
        <taxon>Lophotrochozoa</taxon>
        <taxon>Mollusca</taxon>
        <taxon>Gastropoda</taxon>
        <taxon>Heterobranchia</taxon>
        <taxon>Euthyneura</taxon>
        <taxon>Panpulmonata</taxon>
        <taxon>Sacoglossa</taxon>
        <taxon>Placobranchoidea</taxon>
        <taxon>Plakobranchidae</taxon>
        <taxon>Elysia</taxon>
    </lineage>
</organism>
<keyword evidence="4" id="KW-0418">Kinase</keyword>
<accession>A0AAV4HKR8</accession>
<evidence type="ECO:0000313" key="4">
    <source>
        <dbReference type="EMBL" id="GFR98259.1"/>
    </source>
</evidence>
<gene>
    <name evidence="4" type="ORF">ElyMa_004497200</name>
</gene>
<dbReference type="EMBL" id="BMAT01009086">
    <property type="protein sequence ID" value="GFR98259.1"/>
    <property type="molecule type" value="Genomic_DNA"/>
</dbReference>
<proteinExistence type="inferred from homology"/>
<evidence type="ECO:0000256" key="2">
    <source>
        <dbReference type="SAM" id="MobiDB-lite"/>
    </source>
</evidence>
<feature type="compositionally biased region" description="Low complexity" evidence="2">
    <location>
        <begin position="44"/>
        <end position="55"/>
    </location>
</feature>
<evidence type="ECO:0000256" key="1">
    <source>
        <dbReference type="PROSITE-ProRule" id="PRU00842"/>
    </source>
</evidence>
<dbReference type="GO" id="GO:0016301">
    <property type="term" value="F:kinase activity"/>
    <property type="evidence" value="ECO:0007669"/>
    <property type="project" value="UniProtKB-KW"/>
</dbReference>
<evidence type="ECO:0000259" key="3">
    <source>
        <dbReference type="PROSITE" id="PS51509"/>
    </source>
</evidence>
<dbReference type="InterPro" id="IPR036802">
    <property type="entry name" value="ATP-guanido_PTrfase_N_sf"/>
</dbReference>
<dbReference type="Gene3D" id="1.10.135.10">
    <property type="entry name" value="ATP:guanido phosphotransferase, N-terminal domain"/>
    <property type="match status" value="1"/>
</dbReference>
<reference evidence="4 5" key="1">
    <citation type="journal article" date="2021" name="Elife">
        <title>Chloroplast acquisition without the gene transfer in kleptoplastic sea slugs, Plakobranchus ocellatus.</title>
        <authorList>
            <person name="Maeda T."/>
            <person name="Takahashi S."/>
            <person name="Yoshida T."/>
            <person name="Shimamura S."/>
            <person name="Takaki Y."/>
            <person name="Nagai Y."/>
            <person name="Toyoda A."/>
            <person name="Suzuki Y."/>
            <person name="Arimoto A."/>
            <person name="Ishii H."/>
            <person name="Satoh N."/>
            <person name="Nishiyama T."/>
            <person name="Hasebe M."/>
            <person name="Maruyama T."/>
            <person name="Minagawa J."/>
            <person name="Obokata J."/>
            <person name="Shigenobu S."/>
        </authorList>
    </citation>
    <scope>NUCLEOTIDE SEQUENCE [LARGE SCALE GENOMIC DNA]</scope>
</reference>
<keyword evidence="4" id="KW-0808">Transferase</keyword>
<keyword evidence="5" id="KW-1185">Reference proteome</keyword>
<protein>
    <submittedName>
        <fullName evidence="4">Arginine kinase</fullName>
    </submittedName>
</protein>
<dbReference type="SUPFAM" id="SSF48034">
    <property type="entry name" value="Guanido kinase N-terminal domain"/>
    <property type="match status" value="1"/>
</dbReference>
<dbReference type="InterPro" id="IPR022413">
    <property type="entry name" value="ATP-guanido_PTrfase_N"/>
</dbReference>
<evidence type="ECO:0000313" key="5">
    <source>
        <dbReference type="Proteomes" id="UP000762676"/>
    </source>
</evidence>
<feature type="domain" description="Phosphagen kinase N-terminal" evidence="3">
    <location>
        <begin position="105"/>
        <end position="176"/>
    </location>
</feature>
<dbReference type="Pfam" id="PF02807">
    <property type="entry name" value="ATP-gua_PtransN"/>
    <property type="match status" value="1"/>
</dbReference>